<dbReference type="FunFam" id="3.30.2310.20:FF:000001">
    <property type="entry name" value="Addiction module toxin, Txe/YoeB family"/>
    <property type="match status" value="1"/>
</dbReference>
<evidence type="ECO:0000256" key="4">
    <source>
        <dbReference type="ARBA" id="ARBA00022722"/>
    </source>
</evidence>
<accession>A0A839IS85</accession>
<dbReference type="GO" id="GO:0098795">
    <property type="term" value="P:global gene silencing by mRNA cleavage"/>
    <property type="evidence" value="ECO:0007669"/>
    <property type="project" value="TreeGrafter"/>
</dbReference>
<evidence type="ECO:0000256" key="2">
    <source>
        <dbReference type="ARBA" id="ARBA00017742"/>
    </source>
</evidence>
<keyword evidence="6" id="KW-0378">Hydrolase</keyword>
<organism evidence="11 12">
    <name type="scientific">Oceanospirillum sediminis</name>
    <dbReference type="NCBI Taxonomy" id="2760088"/>
    <lineage>
        <taxon>Bacteria</taxon>
        <taxon>Pseudomonadati</taxon>
        <taxon>Pseudomonadota</taxon>
        <taxon>Gammaproteobacteria</taxon>
        <taxon>Oceanospirillales</taxon>
        <taxon>Oceanospirillaceae</taxon>
        <taxon>Oceanospirillum</taxon>
    </lineage>
</organism>
<comment type="caution">
    <text evidence="11">The sequence shown here is derived from an EMBL/GenBank/DDBJ whole genome shotgun (WGS) entry which is preliminary data.</text>
</comment>
<keyword evidence="3" id="KW-1277">Toxin-antitoxin system</keyword>
<dbReference type="Gene3D" id="3.30.2310.20">
    <property type="entry name" value="RelE-like"/>
    <property type="match status" value="1"/>
</dbReference>
<dbReference type="GO" id="GO:0006401">
    <property type="term" value="P:RNA catabolic process"/>
    <property type="evidence" value="ECO:0007669"/>
    <property type="project" value="InterPro"/>
</dbReference>
<dbReference type="GO" id="GO:0016787">
    <property type="term" value="F:hydrolase activity"/>
    <property type="evidence" value="ECO:0007669"/>
    <property type="project" value="UniProtKB-KW"/>
</dbReference>
<dbReference type="NCBIfam" id="TIGR02116">
    <property type="entry name" value="toxin_Txe_YoeB"/>
    <property type="match status" value="1"/>
</dbReference>
<proteinExistence type="inferred from homology"/>
<dbReference type="Proteomes" id="UP000565262">
    <property type="component" value="Unassembled WGS sequence"/>
</dbReference>
<evidence type="ECO:0000256" key="9">
    <source>
        <dbReference type="ARBA" id="ARBA00079979"/>
    </source>
</evidence>
<evidence type="ECO:0000256" key="5">
    <source>
        <dbReference type="ARBA" id="ARBA00022759"/>
    </source>
</evidence>
<dbReference type="EMBL" id="JACJFM010000026">
    <property type="protein sequence ID" value="MBB1488333.1"/>
    <property type="molecule type" value="Genomic_DNA"/>
</dbReference>
<gene>
    <name evidence="11" type="ORF">H4O21_17145</name>
</gene>
<comment type="similarity">
    <text evidence="1">Belongs to the YoeB family.</text>
</comment>
<evidence type="ECO:0000256" key="6">
    <source>
        <dbReference type="ARBA" id="ARBA00022801"/>
    </source>
</evidence>
<sequence>MRLIFSTKAWDEYLYWQKHDKAMLKRINALIKDTQREPFSGIGKPEPLKHGLSGYWSRRINDEHRMIYKVTDHDLLIAQLRYHYEY</sequence>
<dbReference type="Pfam" id="PF06769">
    <property type="entry name" value="YoeB_toxin"/>
    <property type="match status" value="1"/>
</dbReference>
<protein>
    <recommendedName>
        <fullName evidence="2">Toxin YoeB</fullName>
    </recommendedName>
    <alternativeName>
        <fullName evidence="10">Putative endoribonuclease YoeB</fullName>
    </alternativeName>
    <alternativeName>
        <fullName evidence="8 9">Putative mRNA interferase YoeB</fullName>
    </alternativeName>
</protein>
<dbReference type="GO" id="GO:0004519">
    <property type="term" value="F:endonuclease activity"/>
    <property type="evidence" value="ECO:0007669"/>
    <property type="project" value="UniProtKB-KW"/>
</dbReference>
<keyword evidence="7" id="KW-0694">RNA-binding</keyword>
<name>A0A839IS85_9GAMM</name>
<dbReference type="RefSeq" id="WP_182810095.1">
    <property type="nucleotide sequence ID" value="NZ_JACJFM010000026.1"/>
</dbReference>
<keyword evidence="12" id="KW-1185">Reference proteome</keyword>
<evidence type="ECO:0000256" key="7">
    <source>
        <dbReference type="ARBA" id="ARBA00022884"/>
    </source>
</evidence>
<evidence type="ECO:0000256" key="1">
    <source>
        <dbReference type="ARBA" id="ARBA00008172"/>
    </source>
</evidence>
<dbReference type="InterPro" id="IPR035093">
    <property type="entry name" value="RelE/ParE_toxin_dom_sf"/>
</dbReference>
<evidence type="ECO:0000256" key="8">
    <source>
        <dbReference type="ARBA" id="ARBA00030388"/>
    </source>
</evidence>
<dbReference type="InterPro" id="IPR009614">
    <property type="entry name" value="YoeB_toxin"/>
</dbReference>
<evidence type="ECO:0000256" key="10">
    <source>
        <dbReference type="ARBA" id="ARBA00080029"/>
    </source>
</evidence>
<evidence type="ECO:0000313" key="11">
    <source>
        <dbReference type="EMBL" id="MBB1488333.1"/>
    </source>
</evidence>
<keyword evidence="4" id="KW-0540">Nuclease</keyword>
<dbReference type="PANTHER" id="PTHR38039">
    <property type="entry name" value="TOXIN YOEB"/>
    <property type="match status" value="1"/>
</dbReference>
<keyword evidence="5" id="KW-0255">Endonuclease</keyword>
<evidence type="ECO:0000256" key="3">
    <source>
        <dbReference type="ARBA" id="ARBA00022649"/>
    </source>
</evidence>
<dbReference type="GO" id="GO:0003723">
    <property type="term" value="F:RNA binding"/>
    <property type="evidence" value="ECO:0007669"/>
    <property type="project" value="UniProtKB-KW"/>
</dbReference>
<dbReference type="AlphaFoldDB" id="A0A839IS85"/>
<dbReference type="PANTHER" id="PTHR38039:SF1">
    <property type="entry name" value="TOXIN YOEB"/>
    <property type="match status" value="1"/>
</dbReference>
<dbReference type="SUPFAM" id="SSF143011">
    <property type="entry name" value="RelE-like"/>
    <property type="match status" value="1"/>
</dbReference>
<reference evidence="11 12" key="1">
    <citation type="submission" date="2020-08" db="EMBL/GenBank/DDBJ databases">
        <title>Oceanospirillum sp. nov. isolated from marine sediment.</title>
        <authorList>
            <person name="Ji X."/>
        </authorList>
    </citation>
    <scope>NUCLEOTIDE SEQUENCE [LARGE SCALE GENOMIC DNA]</scope>
    <source>
        <strain evidence="11 12">D5</strain>
    </source>
</reference>
<evidence type="ECO:0000313" key="12">
    <source>
        <dbReference type="Proteomes" id="UP000565262"/>
    </source>
</evidence>